<evidence type="ECO:0000313" key="3">
    <source>
        <dbReference type="EMBL" id="EXJ55041.1"/>
    </source>
</evidence>
<dbReference type="HOGENOM" id="CLU_700208_0_0_1"/>
<dbReference type="STRING" id="1182543.W9VS87"/>
<dbReference type="Proteomes" id="UP000019471">
    <property type="component" value="Unassembled WGS sequence"/>
</dbReference>
<keyword evidence="4" id="KW-1185">Reference proteome</keyword>
<keyword evidence="2" id="KW-0812">Transmembrane</keyword>
<name>W9VS87_9EURO</name>
<proteinExistence type="predicted"/>
<comment type="caution">
    <text evidence="3">The sequence shown here is derived from an EMBL/GenBank/DDBJ whole genome shotgun (WGS) entry which is preliminary data.</text>
</comment>
<reference evidence="3 4" key="1">
    <citation type="submission" date="2013-03" db="EMBL/GenBank/DDBJ databases">
        <title>The Genome Sequence of Cladophialophora psammophila CBS 110553.</title>
        <authorList>
            <consortium name="The Broad Institute Genomics Platform"/>
            <person name="Cuomo C."/>
            <person name="de Hoog S."/>
            <person name="Gorbushina A."/>
            <person name="Walker B."/>
            <person name="Young S.K."/>
            <person name="Zeng Q."/>
            <person name="Gargeya S."/>
            <person name="Fitzgerald M."/>
            <person name="Haas B."/>
            <person name="Abouelleil A."/>
            <person name="Allen A.W."/>
            <person name="Alvarado L."/>
            <person name="Arachchi H.M."/>
            <person name="Berlin A.M."/>
            <person name="Chapman S.B."/>
            <person name="Gainer-Dewar J."/>
            <person name="Goldberg J."/>
            <person name="Griggs A."/>
            <person name="Gujja S."/>
            <person name="Hansen M."/>
            <person name="Howarth C."/>
            <person name="Imamovic A."/>
            <person name="Ireland A."/>
            <person name="Larimer J."/>
            <person name="McCowan C."/>
            <person name="Murphy C."/>
            <person name="Pearson M."/>
            <person name="Poon T.W."/>
            <person name="Priest M."/>
            <person name="Roberts A."/>
            <person name="Saif S."/>
            <person name="Shea T."/>
            <person name="Sisk P."/>
            <person name="Sykes S."/>
            <person name="Wortman J."/>
            <person name="Nusbaum C."/>
            <person name="Birren B."/>
        </authorList>
    </citation>
    <scope>NUCLEOTIDE SEQUENCE [LARGE SCALE GENOMIC DNA]</scope>
    <source>
        <strain evidence="3 4">CBS 110553</strain>
    </source>
</reference>
<evidence type="ECO:0000256" key="1">
    <source>
        <dbReference type="SAM" id="MobiDB-lite"/>
    </source>
</evidence>
<protein>
    <recommendedName>
        <fullName evidence="5">Mid2 domain-containing protein</fullName>
    </recommendedName>
</protein>
<organism evidence="3 4">
    <name type="scientific">Cladophialophora psammophila CBS 110553</name>
    <dbReference type="NCBI Taxonomy" id="1182543"/>
    <lineage>
        <taxon>Eukaryota</taxon>
        <taxon>Fungi</taxon>
        <taxon>Dikarya</taxon>
        <taxon>Ascomycota</taxon>
        <taxon>Pezizomycotina</taxon>
        <taxon>Eurotiomycetes</taxon>
        <taxon>Chaetothyriomycetidae</taxon>
        <taxon>Chaetothyriales</taxon>
        <taxon>Herpotrichiellaceae</taxon>
        <taxon>Cladophialophora</taxon>
    </lineage>
</organism>
<accession>W9VS87</accession>
<dbReference type="EMBL" id="AMGX01000037">
    <property type="protein sequence ID" value="EXJ55041.1"/>
    <property type="molecule type" value="Genomic_DNA"/>
</dbReference>
<evidence type="ECO:0000256" key="2">
    <source>
        <dbReference type="SAM" id="Phobius"/>
    </source>
</evidence>
<dbReference type="AlphaFoldDB" id="W9VS87"/>
<feature type="compositionally biased region" description="Low complexity" evidence="1">
    <location>
        <begin position="89"/>
        <end position="117"/>
    </location>
</feature>
<keyword evidence="2" id="KW-0472">Membrane</keyword>
<keyword evidence="2" id="KW-1133">Transmembrane helix</keyword>
<feature type="transmembrane region" description="Helical" evidence="2">
    <location>
        <begin position="127"/>
        <end position="148"/>
    </location>
</feature>
<gene>
    <name evidence="3" type="ORF">A1O5_12780</name>
</gene>
<dbReference type="GeneID" id="19197466"/>
<sequence length="394" mass="41777">MPESLPSVVAITTTFTLATAGTDGASTAPIVTTQAVSALTTITTMATYISSISSLNTKTTITTDVTRVITDPAEYASLTSASALDRSSPESISQPTSRSSSPSPSTRTAPTFSVPGGSSGLSPGAKAGIAIGVIALAIFLTALILFFLRSRRRVRQKNASLSAEITQNYMKPELEGSPGIMRFEHAGKPELSATTSEVVYADLGSSTARESIVGGTDPQIPPSTLVNINGGRNESEKELVSAENQNPLLPQPIQTPASNGIDYSTSPRCVASSQNEETAPKYLVNHANPLSRNIHGDTSQSSVPVIPAGSSDMDGSEEVTITRLKAEHAALAKRIRLVEMRELERQRQREKGRTGIRREMSIWGTNIGCDEATLLIETGNTENHHVINLVPSDF</sequence>
<evidence type="ECO:0000313" key="4">
    <source>
        <dbReference type="Proteomes" id="UP000019471"/>
    </source>
</evidence>
<dbReference type="RefSeq" id="XP_007751539.1">
    <property type="nucleotide sequence ID" value="XM_007753349.1"/>
</dbReference>
<feature type="region of interest" description="Disordered" evidence="1">
    <location>
        <begin position="80"/>
        <end position="117"/>
    </location>
</feature>
<evidence type="ECO:0008006" key="5">
    <source>
        <dbReference type="Google" id="ProtNLM"/>
    </source>
</evidence>